<reference evidence="2" key="1">
    <citation type="submission" date="2018-11" db="EMBL/GenBank/DDBJ databases">
        <authorList>
            <person name="Onetto C."/>
        </authorList>
    </citation>
    <scope>NUCLEOTIDE SEQUENCE [LARGE SCALE GENOMIC DNA]</scope>
</reference>
<dbReference type="InterPro" id="IPR003959">
    <property type="entry name" value="ATPase_AAA_core"/>
</dbReference>
<dbReference type="SUPFAM" id="SSF52540">
    <property type="entry name" value="P-loop containing nucleoside triphosphate hydrolases"/>
    <property type="match status" value="1"/>
</dbReference>
<evidence type="ECO:0000313" key="3">
    <source>
        <dbReference type="Proteomes" id="UP000326641"/>
    </source>
</evidence>
<dbReference type="Pfam" id="PF00004">
    <property type="entry name" value="AAA"/>
    <property type="match status" value="1"/>
</dbReference>
<dbReference type="EMBL" id="UXAT02000052">
    <property type="protein sequence ID" value="VUX47793.1"/>
    <property type="molecule type" value="Genomic_DNA"/>
</dbReference>
<protein>
    <recommendedName>
        <fullName evidence="1">ATPase AAA-type core domain-containing protein</fullName>
    </recommendedName>
</protein>
<evidence type="ECO:0000259" key="1">
    <source>
        <dbReference type="Pfam" id="PF00004"/>
    </source>
</evidence>
<feature type="domain" description="ATPase AAA-type core" evidence="1">
    <location>
        <begin position="41"/>
        <end position="147"/>
    </location>
</feature>
<dbReference type="GO" id="GO:0016887">
    <property type="term" value="F:ATP hydrolysis activity"/>
    <property type="evidence" value="ECO:0007669"/>
    <property type="project" value="InterPro"/>
</dbReference>
<comment type="caution">
    <text evidence="2">The sequence shown here is derived from an EMBL/GenBank/DDBJ whole genome shotgun (WGS) entry which is preliminary data.</text>
</comment>
<proteinExistence type="predicted"/>
<name>A0A564WJL1_9PROT</name>
<accession>A0A564WJL1</accession>
<dbReference type="Proteomes" id="UP000326641">
    <property type="component" value="Unassembled WGS sequence"/>
</dbReference>
<dbReference type="CDD" id="cd00009">
    <property type="entry name" value="AAA"/>
    <property type="match status" value="1"/>
</dbReference>
<keyword evidence="3" id="KW-1185">Reference proteome</keyword>
<organism evidence="2 3">
    <name type="scientific">Candidatus Defluviicoccus seviourii</name>
    <dbReference type="NCBI Taxonomy" id="2565273"/>
    <lineage>
        <taxon>Bacteria</taxon>
        <taxon>Pseudomonadati</taxon>
        <taxon>Pseudomonadota</taxon>
        <taxon>Alphaproteobacteria</taxon>
        <taxon>Rhodospirillales</taxon>
        <taxon>Rhodospirillaceae</taxon>
        <taxon>Defluviicoccus</taxon>
    </lineage>
</organism>
<gene>
    <name evidence="2" type="ORF">DF3PA_70114</name>
</gene>
<dbReference type="GO" id="GO:0005524">
    <property type="term" value="F:ATP binding"/>
    <property type="evidence" value="ECO:0007669"/>
    <property type="project" value="InterPro"/>
</dbReference>
<dbReference type="Gene3D" id="3.40.50.300">
    <property type="entry name" value="P-loop containing nucleotide triphosphate hydrolases"/>
    <property type="match status" value="1"/>
</dbReference>
<dbReference type="InterPro" id="IPR027417">
    <property type="entry name" value="P-loop_NTPase"/>
</dbReference>
<evidence type="ECO:0000313" key="2">
    <source>
        <dbReference type="EMBL" id="VUX47793.1"/>
    </source>
</evidence>
<dbReference type="AlphaFoldDB" id="A0A564WJL1"/>
<sequence>MDLNKKYYPQSVHECILPSDLKARSRLARWVKDPSKLPNMVLFYGPKGTGKTTFAECLIDHLDLPKGYLDRWDAKGGFSRKMLDTIETRIRYRIDKDQKYVVFLDELKAETPTEIDFCEGLRSLYNIYCGKFNIHFIATTNYPEQIRAVGKGSVWDRFTVLPFESFDAQDVIGLLTNIAKQEGILASRDDISDYWEEYFPKLRLAIKDLDDLEE</sequence>